<keyword evidence="9" id="KW-0444">Lipid biosynthesis</keyword>
<evidence type="ECO:0000256" key="14">
    <source>
        <dbReference type="ARBA" id="ARBA00023098"/>
    </source>
</evidence>
<evidence type="ECO:0000256" key="17">
    <source>
        <dbReference type="ARBA" id="ARBA00023264"/>
    </source>
</evidence>
<dbReference type="Pfam" id="PF01148">
    <property type="entry name" value="CTP_transf_1"/>
    <property type="match status" value="1"/>
</dbReference>
<evidence type="ECO:0000256" key="5">
    <source>
        <dbReference type="ARBA" id="ARBA00010185"/>
    </source>
</evidence>
<evidence type="ECO:0000256" key="9">
    <source>
        <dbReference type="ARBA" id="ARBA00022516"/>
    </source>
</evidence>
<comment type="subcellular location">
    <subcellularLocation>
        <location evidence="2">Cell membrane</location>
        <topology evidence="2">Multi-pass membrane protein</topology>
    </subcellularLocation>
</comment>
<evidence type="ECO:0000256" key="13">
    <source>
        <dbReference type="ARBA" id="ARBA00022989"/>
    </source>
</evidence>
<evidence type="ECO:0000256" key="1">
    <source>
        <dbReference type="ARBA" id="ARBA00001698"/>
    </source>
</evidence>
<keyword evidence="15 24" id="KW-0472">Membrane</keyword>
<accession>A0ABY5PPR2</accession>
<evidence type="ECO:0000256" key="10">
    <source>
        <dbReference type="ARBA" id="ARBA00022679"/>
    </source>
</evidence>
<protein>
    <recommendedName>
        <fullName evidence="7">Phosphatidate cytidylyltransferase</fullName>
        <ecNumber evidence="6">2.7.7.41</ecNumber>
    </recommendedName>
    <alternativeName>
        <fullName evidence="20">CDP-DAG synthase</fullName>
    </alternativeName>
    <alternativeName>
        <fullName evidence="22">CDP-DG synthase</fullName>
    </alternativeName>
    <alternativeName>
        <fullName evidence="18">CDP-diacylglycerol synthase</fullName>
    </alternativeName>
    <alternativeName>
        <fullName evidence="21">CDP-diglyceride pyrophosphorylase</fullName>
    </alternativeName>
    <alternativeName>
        <fullName evidence="23">CDP-diglyceride synthase</fullName>
    </alternativeName>
    <alternativeName>
        <fullName evidence="19">CTP:phosphatidate cytidylyltransferase</fullName>
    </alternativeName>
</protein>
<evidence type="ECO:0000313" key="25">
    <source>
        <dbReference type="EMBL" id="UUY06320.1"/>
    </source>
</evidence>
<evidence type="ECO:0000256" key="23">
    <source>
        <dbReference type="ARBA" id="ARBA00033406"/>
    </source>
</evidence>
<proteinExistence type="inferred from homology"/>
<keyword evidence="13 24" id="KW-1133">Transmembrane helix</keyword>
<evidence type="ECO:0000256" key="2">
    <source>
        <dbReference type="ARBA" id="ARBA00004651"/>
    </source>
</evidence>
<feature type="transmembrane region" description="Helical" evidence="24">
    <location>
        <begin position="143"/>
        <end position="162"/>
    </location>
</feature>
<dbReference type="PANTHER" id="PTHR46382">
    <property type="entry name" value="PHOSPHATIDATE CYTIDYLYLTRANSFERASE"/>
    <property type="match status" value="1"/>
</dbReference>
<dbReference type="RefSeq" id="WP_353862877.1">
    <property type="nucleotide sequence ID" value="NZ_CP088295.1"/>
</dbReference>
<keyword evidence="26" id="KW-1185">Reference proteome</keyword>
<dbReference type="EMBL" id="CP088295">
    <property type="protein sequence ID" value="UUY06320.1"/>
    <property type="molecule type" value="Genomic_DNA"/>
</dbReference>
<dbReference type="PANTHER" id="PTHR46382:SF1">
    <property type="entry name" value="PHOSPHATIDATE CYTIDYLYLTRANSFERASE"/>
    <property type="match status" value="1"/>
</dbReference>
<dbReference type="GO" id="GO:0016779">
    <property type="term" value="F:nucleotidyltransferase activity"/>
    <property type="evidence" value="ECO:0007669"/>
    <property type="project" value="UniProtKB-KW"/>
</dbReference>
<evidence type="ECO:0000256" key="7">
    <source>
        <dbReference type="ARBA" id="ARBA00019373"/>
    </source>
</evidence>
<evidence type="ECO:0000256" key="6">
    <source>
        <dbReference type="ARBA" id="ARBA00012487"/>
    </source>
</evidence>
<feature type="transmembrane region" description="Helical" evidence="24">
    <location>
        <begin position="89"/>
        <end position="108"/>
    </location>
</feature>
<comment type="pathway">
    <text evidence="4">Lipid metabolism.</text>
</comment>
<feature type="transmembrane region" description="Helical" evidence="24">
    <location>
        <begin position="63"/>
        <end position="83"/>
    </location>
</feature>
<keyword evidence="11 24" id="KW-0812">Transmembrane</keyword>
<keyword evidence="8" id="KW-1003">Cell membrane</keyword>
<keyword evidence="10" id="KW-0808">Transferase</keyword>
<sequence length="274" mass="29098">MADRADRMEGHGSELWQRIIVAVPALVVAVFLIDYGGVPFTVLLILLGIACLHELFQMFDDVGPVRLAGFLGIIGMLLATYFGSDRGTYYLVIALCACFPLIFLFGALQVRTTALGWSVTVFGLVWIGIALGHAVLLRELEHGVAAIVTILAGVFIGDSVAYSGGKAFGRTPLAPRISPNKTVEGLILGMAGAVLATWLAGLYQDWITGVDALLLGVCVAVAAPLGDLFESYIKRQVGTKDTGRLFGAHGGALDRLDAVLFAAVVGYYVWIAIL</sequence>
<keyword evidence="12 25" id="KW-0548">Nucleotidyltransferase</keyword>
<comment type="pathway">
    <text evidence="3">Phospholipid metabolism; CDP-diacylglycerol biosynthesis; CDP-diacylglycerol from sn-glycerol 3-phosphate: step 3/3.</text>
</comment>
<dbReference type="Proteomes" id="UP001058860">
    <property type="component" value="Chromosome"/>
</dbReference>
<evidence type="ECO:0000313" key="26">
    <source>
        <dbReference type="Proteomes" id="UP001058860"/>
    </source>
</evidence>
<evidence type="ECO:0000256" key="11">
    <source>
        <dbReference type="ARBA" id="ARBA00022692"/>
    </source>
</evidence>
<evidence type="ECO:0000256" key="18">
    <source>
        <dbReference type="ARBA" id="ARBA00029893"/>
    </source>
</evidence>
<feature type="transmembrane region" description="Helical" evidence="24">
    <location>
        <begin position="115"/>
        <end position="137"/>
    </location>
</feature>
<evidence type="ECO:0000256" key="20">
    <source>
        <dbReference type="ARBA" id="ARBA00032253"/>
    </source>
</evidence>
<evidence type="ECO:0000256" key="24">
    <source>
        <dbReference type="SAM" id="Phobius"/>
    </source>
</evidence>
<evidence type="ECO:0000256" key="3">
    <source>
        <dbReference type="ARBA" id="ARBA00005119"/>
    </source>
</evidence>
<evidence type="ECO:0000256" key="4">
    <source>
        <dbReference type="ARBA" id="ARBA00005189"/>
    </source>
</evidence>
<evidence type="ECO:0000256" key="19">
    <source>
        <dbReference type="ARBA" id="ARBA00031825"/>
    </source>
</evidence>
<evidence type="ECO:0000256" key="16">
    <source>
        <dbReference type="ARBA" id="ARBA00023209"/>
    </source>
</evidence>
<feature type="transmembrane region" description="Helical" evidence="24">
    <location>
        <begin position="15"/>
        <end position="33"/>
    </location>
</feature>
<evidence type="ECO:0000256" key="15">
    <source>
        <dbReference type="ARBA" id="ARBA00023136"/>
    </source>
</evidence>
<comment type="similarity">
    <text evidence="5">Belongs to the CDS family.</text>
</comment>
<feature type="transmembrane region" description="Helical" evidence="24">
    <location>
        <begin position="183"/>
        <end position="200"/>
    </location>
</feature>
<name>A0ABY5PPR2_9ACTN</name>
<dbReference type="EC" id="2.7.7.41" evidence="6"/>
<keyword evidence="16" id="KW-0594">Phospholipid biosynthesis</keyword>
<gene>
    <name evidence="25" type="ORF">LRS13_16775</name>
</gene>
<keyword evidence="17" id="KW-1208">Phospholipid metabolism</keyword>
<feature type="transmembrane region" description="Helical" evidence="24">
    <location>
        <begin position="253"/>
        <end position="273"/>
    </location>
</feature>
<reference evidence="26" key="1">
    <citation type="submission" date="2021-11" db="EMBL/GenBank/DDBJ databases">
        <title>Cultivation dependent microbiological survey of springs from the worlds oldest radium mine currently devoted to the extraction of radon-saturated water.</title>
        <authorList>
            <person name="Kapinusova G."/>
            <person name="Smrhova T."/>
            <person name="Strejcek M."/>
            <person name="Suman J."/>
            <person name="Jani K."/>
            <person name="Pajer P."/>
            <person name="Uhlik O."/>
        </authorList>
    </citation>
    <scope>NUCLEOTIDE SEQUENCE [LARGE SCALE GENOMIC DNA]</scope>
    <source>
        <strain evidence="26">J379</strain>
    </source>
</reference>
<evidence type="ECO:0000256" key="21">
    <source>
        <dbReference type="ARBA" id="ARBA00032396"/>
    </source>
</evidence>
<organism evidence="25 26">
    <name type="scientific">Svornostia abyssi</name>
    <dbReference type="NCBI Taxonomy" id="2898438"/>
    <lineage>
        <taxon>Bacteria</taxon>
        <taxon>Bacillati</taxon>
        <taxon>Actinomycetota</taxon>
        <taxon>Thermoleophilia</taxon>
        <taxon>Solirubrobacterales</taxon>
        <taxon>Baekduiaceae</taxon>
        <taxon>Svornostia</taxon>
    </lineage>
</organism>
<evidence type="ECO:0000256" key="22">
    <source>
        <dbReference type="ARBA" id="ARBA00032743"/>
    </source>
</evidence>
<comment type="catalytic activity">
    <reaction evidence="1">
        <text>a 1,2-diacyl-sn-glycero-3-phosphate + CTP + H(+) = a CDP-1,2-diacyl-sn-glycerol + diphosphate</text>
        <dbReference type="Rhea" id="RHEA:16229"/>
        <dbReference type="ChEBI" id="CHEBI:15378"/>
        <dbReference type="ChEBI" id="CHEBI:33019"/>
        <dbReference type="ChEBI" id="CHEBI:37563"/>
        <dbReference type="ChEBI" id="CHEBI:58332"/>
        <dbReference type="ChEBI" id="CHEBI:58608"/>
        <dbReference type="EC" id="2.7.7.41"/>
    </reaction>
</comment>
<evidence type="ECO:0000256" key="12">
    <source>
        <dbReference type="ARBA" id="ARBA00022695"/>
    </source>
</evidence>
<keyword evidence="14" id="KW-0443">Lipid metabolism</keyword>
<evidence type="ECO:0000256" key="8">
    <source>
        <dbReference type="ARBA" id="ARBA00022475"/>
    </source>
</evidence>